<dbReference type="InterPro" id="IPR024156">
    <property type="entry name" value="Small_GTPase_ARF"/>
</dbReference>
<dbReference type="CDD" id="cd00878">
    <property type="entry name" value="Arf_Arl"/>
    <property type="match status" value="1"/>
</dbReference>
<accession>A0AAD3CGT1</accession>
<evidence type="ECO:0000256" key="4">
    <source>
        <dbReference type="ARBA" id="ARBA00022707"/>
    </source>
</evidence>
<keyword evidence="14" id="KW-1185">Reference proteome</keyword>
<keyword evidence="12" id="KW-1133">Transmembrane helix</keyword>
<keyword evidence="12" id="KW-0472">Membrane</keyword>
<comment type="caution">
    <text evidence="13">The sequence shown here is derived from an EMBL/GenBank/DDBJ whole genome shotgun (WGS) entry which is preliminary data.</text>
</comment>
<dbReference type="EMBL" id="BLLK01000019">
    <property type="protein sequence ID" value="GFH44340.1"/>
    <property type="molecule type" value="Genomic_DNA"/>
</dbReference>
<evidence type="ECO:0000256" key="9">
    <source>
        <dbReference type="ARBA" id="ARBA00023134"/>
    </source>
</evidence>
<dbReference type="SUPFAM" id="SSF52540">
    <property type="entry name" value="P-loop containing nucleoside triphosphate hydrolases"/>
    <property type="match status" value="1"/>
</dbReference>
<keyword evidence="8" id="KW-0333">Golgi apparatus</keyword>
<evidence type="ECO:0000313" key="14">
    <source>
        <dbReference type="Proteomes" id="UP001054902"/>
    </source>
</evidence>
<evidence type="ECO:0000256" key="3">
    <source>
        <dbReference type="ARBA" id="ARBA00022448"/>
    </source>
</evidence>
<name>A0AAD3CGT1_9STRA</name>
<protein>
    <submittedName>
        <fullName evidence="13">ADP-ribosylation factor</fullName>
    </submittedName>
</protein>
<evidence type="ECO:0000256" key="12">
    <source>
        <dbReference type="SAM" id="Phobius"/>
    </source>
</evidence>
<evidence type="ECO:0000256" key="7">
    <source>
        <dbReference type="ARBA" id="ARBA00022927"/>
    </source>
</evidence>
<keyword evidence="4" id="KW-0519">Myristate</keyword>
<dbReference type="InterPro" id="IPR006689">
    <property type="entry name" value="Small_GTPase_ARF/SAR"/>
</dbReference>
<evidence type="ECO:0000256" key="2">
    <source>
        <dbReference type="ARBA" id="ARBA00010290"/>
    </source>
</evidence>
<dbReference type="GO" id="GO:0003924">
    <property type="term" value="F:GTPase activity"/>
    <property type="evidence" value="ECO:0007669"/>
    <property type="project" value="InterPro"/>
</dbReference>
<organism evidence="13 14">
    <name type="scientific">Chaetoceros tenuissimus</name>
    <dbReference type="NCBI Taxonomy" id="426638"/>
    <lineage>
        <taxon>Eukaryota</taxon>
        <taxon>Sar</taxon>
        <taxon>Stramenopiles</taxon>
        <taxon>Ochrophyta</taxon>
        <taxon>Bacillariophyta</taxon>
        <taxon>Coscinodiscophyceae</taxon>
        <taxon>Chaetocerotophycidae</taxon>
        <taxon>Chaetocerotales</taxon>
        <taxon>Chaetocerotaceae</taxon>
        <taxon>Chaetoceros</taxon>
    </lineage>
</organism>
<evidence type="ECO:0000256" key="5">
    <source>
        <dbReference type="ARBA" id="ARBA00022741"/>
    </source>
</evidence>
<dbReference type="GO" id="GO:0005794">
    <property type="term" value="C:Golgi apparatus"/>
    <property type="evidence" value="ECO:0007669"/>
    <property type="project" value="UniProtKB-SubCell"/>
</dbReference>
<comment type="similarity">
    <text evidence="2">Belongs to the small GTPase superfamily. Arf family.</text>
</comment>
<keyword evidence="6" id="KW-0931">ER-Golgi transport</keyword>
<dbReference type="GO" id="GO:0016192">
    <property type="term" value="P:vesicle-mediated transport"/>
    <property type="evidence" value="ECO:0007669"/>
    <property type="project" value="UniProtKB-KW"/>
</dbReference>
<proteinExistence type="inferred from homology"/>
<dbReference type="FunFam" id="3.40.50.300:FF:003500">
    <property type="entry name" value="ADP-ribosylation factor 1"/>
    <property type="match status" value="1"/>
</dbReference>
<keyword evidence="3" id="KW-0813">Transport</keyword>
<gene>
    <name evidence="13" type="ORF">CTEN210_00814</name>
</gene>
<dbReference type="Gene3D" id="3.40.50.300">
    <property type="entry name" value="P-loop containing nucleotide triphosphate hydrolases"/>
    <property type="match status" value="1"/>
</dbReference>
<dbReference type="SMART" id="SM00177">
    <property type="entry name" value="ARF"/>
    <property type="match status" value="1"/>
</dbReference>
<keyword evidence="5 11" id="KW-0547">Nucleotide-binding</keyword>
<sequence length="156" mass="18545">MTISDLSGRYKLRHLWYHYFYSCIVIIYVVDSSDVERMDEARKELHKLMSNDDKLRNAKFLIYANKQDLPYALSALEVAERLELSNCKRNWHVQPCCGTSTSCEGLYEGLDWLIKNLEYYVNFYTQCMDGQGQIYAKSNYRHILREIEVDCMYDTF</sequence>
<keyword evidence="7" id="KW-0653">Protein transport</keyword>
<keyword evidence="9 11" id="KW-0342">GTP-binding</keyword>
<evidence type="ECO:0000256" key="8">
    <source>
        <dbReference type="ARBA" id="ARBA00023034"/>
    </source>
</evidence>
<dbReference type="InterPro" id="IPR027417">
    <property type="entry name" value="P-loop_NTPase"/>
</dbReference>
<dbReference type="PANTHER" id="PTHR11711">
    <property type="entry name" value="ADP RIBOSYLATION FACTOR-RELATED"/>
    <property type="match status" value="1"/>
</dbReference>
<dbReference type="PROSITE" id="PS51417">
    <property type="entry name" value="ARF"/>
    <property type="match status" value="1"/>
</dbReference>
<dbReference type="GO" id="GO:0005525">
    <property type="term" value="F:GTP binding"/>
    <property type="evidence" value="ECO:0007669"/>
    <property type="project" value="UniProtKB-KW"/>
</dbReference>
<dbReference type="AlphaFoldDB" id="A0AAD3CGT1"/>
<dbReference type="GO" id="GO:0015031">
    <property type="term" value="P:protein transport"/>
    <property type="evidence" value="ECO:0007669"/>
    <property type="project" value="UniProtKB-KW"/>
</dbReference>
<evidence type="ECO:0000256" key="11">
    <source>
        <dbReference type="PIRSR" id="PIRSR606689-1"/>
    </source>
</evidence>
<evidence type="ECO:0000313" key="13">
    <source>
        <dbReference type="EMBL" id="GFH44340.1"/>
    </source>
</evidence>
<dbReference type="Proteomes" id="UP001054902">
    <property type="component" value="Unassembled WGS sequence"/>
</dbReference>
<reference evidence="13 14" key="1">
    <citation type="journal article" date="2021" name="Sci. Rep.">
        <title>The genome of the diatom Chaetoceros tenuissimus carries an ancient integrated fragment of an extant virus.</title>
        <authorList>
            <person name="Hongo Y."/>
            <person name="Kimura K."/>
            <person name="Takaki Y."/>
            <person name="Yoshida Y."/>
            <person name="Baba S."/>
            <person name="Kobayashi G."/>
            <person name="Nagasaki K."/>
            <person name="Hano T."/>
            <person name="Tomaru Y."/>
        </authorList>
    </citation>
    <scope>NUCLEOTIDE SEQUENCE [LARGE SCALE GENOMIC DNA]</scope>
    <source>
        <strain evidence="13 14">NIES-3715</strain>
    </source>
</reference>
<feature type="binding site" evidence="11">
    <location>
        <begin position="65"/>
        <end position="68"/>
    </location>
    <ligand>
        <name>GTP</name>
        <dbReference type="ChEBI" id="CHEBI:37565"/>
    </ligand>
</feature>
<keyword evidence="12" id="KW-0812">Transmembrane</keyword>
<feature type="binding site" evidence="11">
    <location>
        <position position="8"/>
    </location>
    <ligand>
        <name>GTP</name>
        <dbReference type="ChEBI" id="CHEBI:37565"/>
    </ligand>
</feature>
<evidence type="ECO:0000256" key="10">
    <source>
        <dbReference type="ARBA" id="ARBA00023288"/>
    </source>
</evidence>
<keyword evidence="10" id="KW-0449">Lipoprotein</keyword>
<dbReference type="Pfam" id="PF00025">
    <property type="entry name" value="Arf"/>
    <property type="match status" value="1"/>
</dbReference>
<dbReference type="PRINTS" id="PR00328">
    <property type="entry name" value="SAR1GTPBP"/>
</dbReference>
<evidence type="ECO:0000256" key="6">
    <source>
        <dbReference type="ARBA" id="ARBA00022892"/>
    </source>
</evidence>
<feature type="transmembrane region" description="Helical" evidence="12">
    <location>
        <begin position="15"/>
        <end position="33"/>
    </location>
</feature>
<comment type="subcellular location">
    <subcellularLocation>
        <location evidence="1">Golgi apparatus</location>
    </subcellularLocation>
</comment>
<evidence type="ECO:0000256" key="1">
    <source>
        <dbReference type="ARBA" id="ARBA00004555"/>
    </source>
</evidence>